<sequence length="73" mass="7761">MQASARNLYGLASSGGANNASTISRIFTAGSFKVLRHFNLNTDGGTPLGSLLVHKVSPLLAKYAKKRTEEVLL</sequence>
<comment type="caution">
    <text evidence="1">The sequence shown here is derived from an EMBL/GenBank/DDBJ whole genome shotgun (WGS) entry which is preliminary data.</text>
</comment>
<dbReference type="EMBL" id="PYFT01000001">
    <property type="protein sequence ID" value="PSR52343.1"/>
    <property type="molecule type" value="Genomic_DNA"/>
</dbReference>
<name>A0A2T2YA15_9BACT</name>
<organism evidence="1 2">
    <name type="scientific">Adhaeribacter arboris</name>
    <dbReference type="NCBI Taxonomy" id="2072846"/>
    <lineage>
        <taxon>Bacteria</taxon>
        <taxon>Pseudomonadati</taxon>
        <taxon>Bacteroidota</taxon>
        <taxon>Cytophagia</taxon>
        <taxon>Cytophagales</taxon>
        <taxon>Hymenobacteraceae</taxon>
        <taxon>Adhaeribacter</taxon>
    </lineage>
</organism>
<dbReference type="AlphaFoldDB" id="A0A2T2YA15"/>
<keyword evidence="2" id="KW-1185">Reference proteome</keyword>
<evidence type="ECO:0000313" key="1">
    <source>
        <dbReference type="EMBL" id="PSR52343.1"/>
    </source>
</evidence>
<gene>
    <name evidence="1" type="ORF">AHMF7605_01795</name>
</gene>
<protein>
    <submittedName>
        <fullName evidence="1">Uncharacterized protein</fullName>
    </submittedName>
</protein>
<reference evidence="1 2" key="1">
    <citation type="submission" date="2018-03" db="EMBL/GenBank/DDBJ databases">
        <title>Adhaeribacter sp. HMF7605 Genome sequencing and assembly.</title>
        <authorList>
            <person name="Kang H."/>
            <person name="Kang J."/>
            <person name="Cha I."/>
            <person name="Kim H."/>
            <person name="Joh K."/>
        </authorList>
    </citation>
    <scope>NUCLEOTIDE SEQUENCE [LARGE SCALE GENOMIC DNA]</scope>
    <source>
        <strain evidence="1 2">HMF7605</strain>
    </source>
</reference>
<proteinExistence type="predicted"/>
<accession>A0A2T2YA15</accession>
<evidence type="ECO:0000313" key="2">
    <source>
        <dbReference type="Proteomes" id="UP000240357"/>
    </source>
</evidence>
<dbReference type="Proteomes" id="UP000240357">
    <property type="component" value="Unassembled WGS sequence"/>
</dbReference>